<keyword evidence="4" id="KW-0863">Zinc-finger</keyword>
<evidence type="ECO:0000259" key="6">
    <source>
        <dbReference type="PROSITE" id="PS50089"/>
    </source>
</evidence>
<comment type="function">
    <text evidence="3">Catalytic subunit of the SLX1-SLX4 structure-specific endonuclease that resolves DNA secondary structures generated during DNA repair and recombination. Has endonuclease activity towards branched DNA substrates, introducing single-strand cuts in duplex DNA close to junctions with ss-DNA.</text>
</comment>
<evidence type="ECO:0000256" key="4">
    <source>
        <dbReference type="PROSITE-ProRule" id="PRU00175"/>
    </source>
</evidence>
<sequence length="300" mass="34073">MMSQSQNASQSQSVDSKSKLHTIPDFYSVYLIQSIPKPRSFYIGSTPDPLRRLKQHNGELKAGGAYRTKRPGCRPWKLVVLVYGFPSKISALQFEHSLQHPHQTRHIDSQNRVTTSRSSGSSIHQKLANIKLLLQSTGFNKMNLSVNIFDEKVGEVWLLNKFKITDNVNPSFMTFDEFFTDETLQLSKVSLDLIHQQDFQMAKSFILNNTPICNLCNQPINYFLEDTSNGSQILLTGFCYHSPDCSAFHLTCIAKTTPSLIPDSVQCPNCNNQLTWSRIIKTSTKIRQYISKDTLSKQSE</sequence>
<dbReference type="Proteomes" id="UP000694255">
    <property type="component" value="Unassembled WGS sequence"/>
</dbReference>
<dbReference type="AlphaFoldDB" id="A0A8J5UZR2"/>
<dbReference type="HAMAP" id="MF_03100">
    <property type="entry name" value="Endonuc_su_Slx1"/>
    <property type="match status" value="1"/>
</dbReference>
<organism evidence="8 9">
    <name type="scientific">[Candida] subhashii</name>
    <dbReference type="NCBI Taxonomy" id="561895"/>
    <lineage>
        <taxon>Eukaryota</taxon>
        <taxon>Fungi</taxon>
        <taxon>Dikarya</taxon>
        <taxon>Ascomycota</taxon>
        <taxon>Saccharomycotina</taxon>
        <taxon>Pichiomycetes</taxon>
        <taxon>Debaryomycetaceae</taxon>
        <taxon>Spathaspora</taxon>
    </lineage>
</organism>
<comment type="caution">
    <text evidence="8">The sequence shown here is derived from an EMBL/GenBank/DDBJ whole genome shotgun (WGS) entry which is preliminary data.</text>
</comment>
<keyword evidence="3" id="KW-0233">DNA recombination</keyword>
<feature type="domain" description="GIY-YIG" evidence="7">
    <location>
        <begin position="25"/>
        <end position="108"/>
    </location>
</feature>
<dbReference type="EMBL" id="JAGSYN010000056">
    <property type="protein sequence ID" value="KAG7664985.1"/>
    <property type="molecule type" value="Genomic_DNA"/>
</dbReference>
<reference evidence="8 9" key="1">
    <citation type="journal article" date="2021" name="DNA Res.">
        <title>Genome analysis of Candida subhashii reveals its hybrid nature and dual mitochondrial genome conformations.</title>
        <authorList>
            <person name="Mixao V."/>
            <person name="Hegedusova E."/>
            <person name="Saus E."/>
            <person name="Pryszcz L.P."/>
            <person name="Cillingova A."/>
            <person name="Nosek J."/>
            <person name="Gabaldon T."/>
        </authorList>
    </citation>
    <scope>NUCLEOTIDE SEQUENCE [LARGE SCALE GENOMIC DNA]</scope>
    <source>
        <strain evidence="8 9">CBS 10753</strain>
    </source>
</reference>
<proteinExistence type="inferred from homology"/>
<dbReference type="InterPro" id="IPR001841">
    <property type="entry name" value="Znf_RING"/>
</dbReference>
<dbReference type="PROSITE" id="PS50089">
    <property type="entry name" value="ZF_RING_2"/>
    <property type="match status" value="1"/>
</dbReference>
<dbReference type="OrthoDB" id="24645at2759"/>
<evidence type="ECO:0000259" key="7">
    <source>
        <dbReference type="PROSITE" id="PS50164"/>
    </source>
</evidence>
<feature type="region of interest" description="Disordered" evidence="5">
    <location>
        <begin position="100"/>
        <end position="119"/>
    </location>
</feature>
<keyword evidence="4" id="KW-0479">Metal-binding</keyword>
<keyword evidence="1 3" id="KW-0227">DNA damage</keyword>
<dbReference type="GeneID" id="73468314"/>
<comment type="cofactor">
    <cofactor evidence="3">
        <name>a divalent metal cation</name>
        <dbReference type="ChEBI" id="CHEBI:60240"/>
    </cofactor>
</comment>
<accession>A0A8J5UZR2</accession>
<dbReference type="GO" id="GO:0000724">
    <property type="term" value="P:double-strand break repair via homologous recombination"/>
    <property type="evidence" value="ECO:0007669"/>
    <property type="project" value="TreeGrafter"/>
</dbReference>
<evidence type="ECO:0000256" key="5">
    <source>
        <dbReference type="SAM" id="MobiDB-lite"/>
    </source>
</evidence>
<keyword evidence="4" id="KW-0862">Zinc</keyword>
<feature type="domain" description="RING-type" evidence="6">
    <location>
        <begin position="213"/>
        <end position="271"/>
    </location>
</feature>
<evidence type="ECO:0000256" key="2">
    <source>
        <dbReference type="ARBA" id="ARBA00023204"/>
    </source>
</evidence>
<dbReference type="GO" id="GO:0008821">
    <property type="term" value="F:crossover junction DNA endonuclease activity"/>
    <property type="evidence" value="ECO:0007669"/>
    <property type="project" value="TreeGrafter"/>
</dbReference>
<keyword evidence="9" id="KW-1185">Reference proteome</keyword>
<comment type="subunit">
    <text evidence="3">Forms a heterodimer with SLX4.</text>
</comment>
<evidence type="ECO:0000313" key="9">
    <source>
        <dbReference type="Proteomes" id="UP000694255"/>
    </source>
</evidence>
<comment type="similarity">
    <text evidence="3">Belongs to the SLX1 family.</text>
</comment>
<dbReference type="InterPro" id="IPR027520">
    <property type="entry name" value="Slx1"/>
</dbReference>
<comment type="caution">
    <text evidence="3">Lacks conserved residue(s) required for the propagation of feature annotation.</text>
</comment>
<dbReference type="CDD" id="cd10455">
    <property type="entry name" value="GIY-YIG_SLX1"/>
    <property type="match status" value="1"/>
</dbReference>
<dbReference type="Pfam" id="PF01541">
    <property type="entry name" value="GIY-YIG"/>
    <property type="match status" value="1"/>
</dbReference>
<comment type="subcellular location">
    <subcellularLocation>
        <location evidence="3">Nucleus</location>
    </subcellularLocation>
</comment>
<name>A0A8J5UZR2_9ASCO</name>
<dbReference type="InterPro" id="IPR050381">
    <property type="entry name" value="SLX1_endonuclease"/>
</dbReference>
<dbReference type="GO" id="GO:0008270">
    <property type="term" value="F:zinc ion binding"/>
    <property type="evidence" value="ECO:0007669"/>
    <property type="project" value="UniProtKB-KW"/>
</dbReference>
<dbReference type="PANTHER" id="PTHR20208:SF10">
    <property type="entry name" value="STRUCTURE-SPECIFIC ENDONUCLEASE SUBUNIT SLX1"/>
    <property type="match status" value="1"/>
</dbReference>
<keyword evidence="3" id="KW-0255">Endonuclease</keyword>
<gene>
    <name evidence="8" type="ORF">J8A68_001513</name>
</gene>
<keyword evidence="3" id="KW-0539">Nucleus</keyword>
<feature type="compositionally biased region" description="Polar residues" evidence="5">
    <location>
        <begin position="110"/>
        <end position="119"/>
    </location>
</feature>
<dbReference type="PANTHER" id="PTHR20208">
    <property type="entry name" value="STRUCTURE-SPECIFIC ENDONUCLEASE SUBUNIT SLX1"/>
    <property type="match status" value="1"/>
</dbReference>
<keyword evidence="2 3" id="KW-0234">DNA repair</keyword>
<protein>
    <submittedName>
        <fullName evidence="8">SLX1</fullName>
    </submittedName>
</protein>
<dbReference type="PROSITE" id="PS50164">
    <property type="entry name" value="GIY_YIG"/>
    <property type="match status" value="1"/>
</dbReference>
<keyword evidence="3" id="KW-0378">Hydrolase</keyword>
<keyword evidence="3" id="KW-0540">Nuclease</keyword>
<dbReference type="GO" id="GO:0017108">
    <property type="term" value="F:5'-flap endonuclease activity"/>
    <property type="evidence" value="ECO:0007669"/>
    <property type="project" value="InterPro"/>
</dbReference>
<dbReference type="InterPro" id="IPR000305">
    <property type="entry name" value="GIY-YIG_endonuc"/>
</dbReference>
<evidence type="ECO:0000256" key="3">
    <source>
        <dbReference type="HAMAP-Rule" id="MF_03100"/>
    </source>
</evidence>
<dbReference type="GO" id="GO:0033557">
    <property type="term" value="C:Slx1-Slx4 complex"/>
    <property type="evidence" value="ECO:0007669"/>
    <property type="project" value="UniProtKB-UniRule"/>
</dbReference>
<evidence type="ECO:0000256" key="1">
    <source>
        <dbReference type="ARBA" id="ARBA00022763"/>
    </source>
</evidence>
<evidence type="ECO:0000313" key="8">
    <source>
        <dbReference type="EMBL" id="KAG7664985.1"/>
    </source>
</evidence>
<dbReference type="RefSeq" id="XP_049265217.1">
    <property type="nucleotide sequence ID" value="XM_049405174.1"/>
</dbReference>